<dbReference type="InterPro" id="IPR036872">
    <property type="entry name" value="CH_dom_sf"/>
</dbReference>
<dbReference type="FunFam" id="1.10.418.10:FF:000077">
    <property type="entry name" value="Related to alpha-actinin"/>
    <property type="match status" value="1"/>
</dbReference>
<dbReference type="Pfam" id="PF00241">
    <property type="entry name" value="Cofilin_ADF"/>
    <property type="match status" value="1"/>
</dbReference>
<dbReference type="InterPro" id="IPR002108">
    <property type="entry name" value="ADF-H"/>
</dbReference>
<reference evidence="12 13" key="1">
    <citation type="journal article" date="2016" name="Mol. Biol. Evol.">
        <title>Comparative Genomics of Early-Diverging Mushroom-Forming Fungi Provides Insights into the Origins of Lignocellulose Decay Capabilities.</title>
        <authorList>
            <person name="Nagy L.G."/>
            <person name="Riley R."/>
            <person name="Tritt A."/>
            <person name="Adam C."/>
            <person name="Daum C."/>
            <person name="Floudas D."/>
            <person name="Sun H."/>
            <person name="Yadav J.S."/>
            <person name="Pangilinan J."/>
            <person name="Larsson K.H."/>
            <person name="Matsuura K."/>
            <person name="Barry K."/>
            <person name="Labutti K."/>
            <person name="Kuo R."/>
            <person name="Ohm R.A."/>
            <person name="Bhattacharya S.S."/>
            <person name="Shirouzu T."/>
            <person name="Yoshinaga Y."/>
            <person name="Martin F.M."/>
            <person name="Grigoriev I.V."/>
            <person name="Hibbett D.S."/>
        </authorList>
    </citation>
    <scope>NUCLEOTIDE SEQUENCE [LARGE SCALE GENOMIC DNA]</scope>
    <source>
        <strain evidence="12 13">TUFC12733</strain>
    </source>
</reference>
<feature type="domain" description="ADF-H" evidence="11">
    <location>
        <begin position="633"/>
        <end position="768"/>
    </location>
</feature>
<protein>
    <recommendedName>
        <fullName evidence="4">Cofilin</fullName>
    </recommendedName>
    <alternativeName>
        <fullName evidence="8">Actin-depolymerizing factor 1</fullName>
    </alternativeName>
</protein>
<feature type="domain" description="Calponin-homology (CH)" evidence="9">
    <location>
        <begin position="125"/>
        <end position="231"/>
    </location>
</feature>
<dbReference type="AlphaFoldDB" id="A0A167RVW2"/>
<dbReference type="InterPro" id="IPR014837">
    <property type="entry name" value="EF-hand_Ca_insen"/>
</dbReference>
<dbReference type="SUPFAM" id="SSF46966">
    <property type="entry name" value="Spectrin repeat"/>
    <property type="match status" value="2"/>
</dbReference>
<dbReference type="GO" id="GO:0030042">
    <property type="term" value="P:actin filament depolymerization"/>
    <property type="evidence" value="ECO:0007669"/>
    <property type="project" value="InterPro"/>
</dbReference>
<keyword evidence="7" id="KW-0009">Actin-binding</keyword>
<dbReference type="OrthoDB" id="10017054at2759"/>
<feature type="domain" description="EF-hand" evidence="10">
    <location>
        <begin position="485"/>
        <end position="520"/>
    </location>
</feature>
<feature type="domain" description="Calponin-homology (CH)" evidence="9">
    <location>
        <begin position="10"/>
        <end position="116"/>
    </location>
</feature>
<comment type="similarity">
    <text evidence="2">Belongs to the actin-binding proteins ADF family.</text>
</comment>
<proteinExistence type="inferred from homology"/>
<dbReference type="InterPro" id="IPR001715">
    <property type="entry name" value="CH_dom"/>
</dbReference>
<dbReference type="PROSITE" id="PS00018">
    <property type="entry name" value="EF_HAND_1"/>
    <property type="match status" value="1"/>
</dbReference>
<dbReference type="Pfam" id="PF00307">
    <property type="entry name" value="CH"/>
    <property type="match status" value="2"/>
</dbReference>
<accession>A0A167RVW2</accession>
<dbReference type="SMART" id="SM01184">
    <property type="entry name" value="efhand_Ca_insen"/>
    <property type="match status" value="1"/>
</dbReference>
<keyword evidence="5" id="KW-0677">Repeat</keyword>
<dbReference type="PANTHER" id="PTHR11915">
    <property type="entry name" value="SPECTRIN/FILAMIN RELATED CYTOSKELETAL PROTEIN"/>
    <property type="match status" value="1"/>
</dbReference>
<dbReference type="Pfam" id="PF08726">
    <property type="entry name" value="EFhand_Ca_insen"/>
    <property type="match status" value="1"/>
</dbReference>
<evidence type="ECO:0000259" key="10">
    <source>
        <dbReference type="PROSITE" id="PS50222"/>
    </source>
</evidence>
<dbReference type="InterPro" id="IPR017904">
    <property type="entry name" value="ADF/Cofilin"/>
</dbReference>
<dbReference type="InterPro" id="IPR001589">
    <property type="entry name" value="Actinin_actin-bd_CS"/>
</dbReference>
<evidence type="ECO:0000256" key="7">
    <source>
        <dbReference type="ARBA" id="ARBA00023203"/>
    </source>
</evidence>
<dbReference type="GO" id="GO:0005509">
    <property type="term" value="F:calcium ion binding"/>
    <property type="evidence" value="ECO:0007669"/>
    <property type="project" value="InterPro"/>
</dbReference>
<dbReference type="Proteomes" id="UP000076738">
    <property type="component" value="Unassembled WGS sequence"/>
</dbReference>
<evidence type="ECO:0000259" key="11">
    <source>
        <dbReference type="PROSITE" id="PS51263"/>
    </source>
</evidence>
<dbReference type="SUPFAM" id="SSF47576">
    <property type="entry name" value="Calponin-homology domain, CH-domain"/>
    <property type="match status" value="1"/>
</dbReference>
<comment type="similarity">
    <text evidence="3">Belongs to the alpha-actinin family.</text>
</comment>
<dbReference type="Gene3D" id="1.10.238.10">
    <property type="entry name" value="EF-hand"/>
    <property type="match status" value="2"/>
</dbReference>
<evidence type="ECO:0000256" key="1">
    <source>
        <dbReference type="ARBA" id="ARBA00004109"/>
    </source>
</evidence>
<dbReference type="SMART" id="SM00102">
    <property type="entry name" value="ADF"/>
    <property type="match status" value="1"/>
</dbReference>
<dbReference type="SUPFAM" id="SSF47473">
    <property type="entry name" value="EF-hand"/>
    <property type="match status" value="1"/>
</dbReference>
<evidence type="ECO:0000259" key="9">
    <source>
        <dbReference type="PROSITE" id="PS50021"/>
    </source>
</evidence>
<dbReference type="FunFam" id="1.10.238.10:FF:000097">
    <property type="entry name" value="Alpha-actinin, sarcomeric (F-actin cross linking protein)"/>
    <property type="match status" value="1"/>
</dbReference>
<keyword evidence="13" id="KW-1185">Reference proteome</keyword>
<evidence type="ECO:0000313" key="12">
    <source>
        <dbReference type="EMBL" id="KZP01337.1"/>
    </source>
</evidence>
<dbReference type="Gene3D" id="1.20.58.60">
    <property type="match status" value="2"/>
</dbReference>
<sequence length="770" mass="87079">MDSLETQSRDVQERTFCKWLNTKLESHGYPPMTSLVKDLSDGVKLIQLMEIMGDVSLGRFNRSPKIRVQKAENVNKALEFIRSRGVKLTNIGPEDIIDGNLKLILGMIWTLILRFTIADISEEGLSAKEGLLLWCQRKTASYPDVNVTDFGYSWSDGLALCALIHHHRPDLLNYDTLDKSDTRGIIQLAFNVAAQHLNIPQLLEINDLADAHPPDERSVMTYIASYFHAFSSMDQQETVSRRVEKFAELMHSVWLSRNDYERRAQQLLRQLEDMQAQWSSIPFTGSYDDAKAQSNAFRLYKQTIKRDWVAEKQDLGTLFGNVQTKLKTYNLRAYEPSLGLNVTDLDSAWLRLVESEARRSRAINAQIRDIKEILRQAFASQANTYEERLRKVAAQLAALDGPLEYQQVQLQALNASMEPLHELLATIENVERDCQDANVEENDYTVFTFEDLQFESSLVQQAISKKVAFIENQIVSRNMSNLTPAQLEQFESTFRYFDKDETNTLNMAEMAAALASLGIVYSDEDLETIFVQLGQEYGAVTFEAFINLLVEIMEDQTSPEQLRDAFRSLAGEKLCNDIQGFMTELDLKQAILSESAVAYLQQVIPSSAMPTEHLDYESWLDEVFSEPSAARTSSGIGVSDECVAKFDELKLGKVLKYIILQVSDDLSEIVVGKTSKDADYDKFLADLPETECKWAVYDFAFEIDGGGKRNKIVLISWVPDDAKIKQKMIYASSKDALKRKLQSGAIAAEVQGTDYSEVAYETVLSKVAKA</sequence>
<gene>
    <name evidence="12" type="ORF">CALVIDRAFT_552380</name>
</gene>
<evidence type="ECO:0000256" key="3">
    <source>
        <dbReference type="ARBA" id="ARBA00010255"/>
    </source>
</evidence>
<dbReference type="PROSITE" id="PS00020">
    <property type="entry name" value="ACTININ_2"/>
    <property type="match status" value="1"/>
</dbReference>
<dbReference type="InterPro" id="IPR018247">
    <property type="entry name" value="EF_Hand_1_Ca_BS"/>
</dbReference>
<dbReference type="SMART" id="SM00033">
    <property type="entry name" value="CH"/>
    <property type="match status" value="2"/>
</dbReference>
<dbReference type="Gene3D" id="3.40.20.10">
    <property type="entry name" value="Severin"/>
    <property type="match status" value="1"/>
</dbReference>
<evidence type="ECO:0000256" key="2">
    <source>
        <dbReference type="ARBA" id="ARBA00006844"/>
    </source>
</evidence>
<keyword evidence="6" id="KW-0106">Calcium</keyword>
<dbReference type="PROSITE" id="PS50021">
    <property type="entry name" value="CH"/>
    <property type="match status" value="2"/>
</dbReference>
<evidence type="ECO:0000256" key="5">
    <source>
        <dbReference type="ARBA" id="ARBA00022737"/>
    </source>
</evidence>
<dbReference type="SUPFAM" id="SSF55753">
    <property type="entry name" value="Actin depolymerizing proteins"/>
    <property type="match status" value="1"/>
</dbReference>
<evidence type="ECO:0000256" key="6">
    <source>
        <dbReference type="ARBA" id="ARBA00022837"/>
    </source>
</evidence>
<dbReference type="InterPro" id="IPR029006">
    <property type="entry name" value="ADF-H/Gelsolin-like_dom_sf"/>
</dbReference>
<dbReference type="PROSITE" id="PS00019">
    <property type="entry name" value="ACTININ_1"/>
    <property type="match status" value="1"/>
</dbReference>
<dbReference type="GO" id="GO:0015629">
    <property type="term" value="C:actin cytoskeleton"/>
    <property type="evidence" value="ECO:0007669"/>
    <property type="project" value="InterPro"/>
</dbReference>
<evidence type="ECO:0000313" key="13">
    <source>
        <dbReference type="Proteomes" id="UP000076738"/>
    </source>
</evidence>
<dbReference type="InterPro" id="IPR011992">
    <property type="entry name" value="EF-hand-dom_pair"/>
</dbReference>
<dbReference type="PROSITE" id="PS51263">
    <property type="entry name" value="ADF_H"/>
    <property type="match status" value="1"/>
</dbReference>
<dbReference type="GO" id="GO:0003779">
    <property type="term" value="F:actin binding"/>
    <property type="evidence" value="ECO:0007669"/>
    <property type="project" value="UniProtKB-KW"/>
</dbReference>
<name>A0A167RVW2_CALVF</name>
<dbReference type="InterPro" id="IPR002048">
    <property type="entry name" value="EF_hand_dom"/>
</dbReference>
<dbReference type="PROSITE" id="PS50222">
    <property type="entry name" value="EF_HAND_2"/>
    <property type="match status" value="1"/>
</dbReference>
<dbReference type="GO" id="GO:0016363">
    <property type="term" value="C:nuclear matrix"/>
    <property type="evidence" value="ECO:0007669"/>
    <property type="project" value="UniProtKB-SubCell"/>
</dbReference>
<dbReference type="STRING" id="1330018.A0A167RVW2"/>
<dbReference type="Gene3D" id="1.10.418.10">
    <property type="entry name" value="Calponin-like domain"/>
    <property type="match status" value="2"/>
</dbReference>
<evidence type="ECO:0000256" key="4">
    <source>
        <dbReference type="ARBA" id="ARBA00015630"/>
    </source>
</evidence>
<comment type="subcellular location">
    <subcellularLocation>
        <location evidence="1">Nucleus matrix</location>
    </subcellularLocation>
</comment>
<dbReference type="CDD" id="cd21215">
    <property type="entry name" value="CH_SpAIN1-like_rpt1"/>
    <property type="match status" value="1"/>
</dbReference>
<dbReference type="FunFam" id="1.10.418.10:FF:000001">
    <property type="entry name" value="Actinin alpha 1"/>
    <property type="match status" value="1"/>
</dbReference>
<dbReference type="EMBL" id="KV417267">
    <property type="protein sequence ID" value="KZP01337.1"/>
    <property type="molecule type" value="Genomic_DNA"/>
</dbReference>
<evidence type="ECO:0000256" key="8">
    <source>
        <dbReference type="ARBA" id="ARBA00032427"/>
    </source>
</evidence>
<organism evidence="12 13">
    <name type="scientific">Calocera viscosa (strain TUFC12733)</name>
    <dbReference type="NCBI Taxonomy" id="1330018"/>
    <lineage>
        <taxon>Eukaryota</taxon>
        <taxon>Fungi</taxon>
        <taxon>Dikarya</taxon>
        <taxon>Basidiomycota</taxon>
        <taxon>Agaricomycotina</taxon>
        <taxon>Dacrymycetes</taxon>
        <taxon>Dacrymycetales</taxon>
        <taxon>Dacrymycetaceae</taxon>
        <taxon>Calocera</taxon>
    </lineage>
</organism>
<dbReference type="CDD" id="cd11286">
    <property type="entry name" value="ADF_cofilin_like"/>
    <property type="match status" value="1"/>
</dbReference>